<dbReference type="EMBL" id="JANGAB010000083">
    <property type="protein sequence ID" value="MCQ4950641.1"/>
    <property type="molecule type" value="Genomic_DNA"/>
</dbReference>
<comment type="caution">
    <text evidence="7">The sequence shown here is derived from an EMBL/GenBank/DDBJ whole genome shotgun (WGS) entry which is preliminary data.</text>
</comment>
<feature type="non-terminal residue" evidence="7">
    <location>
        <position position="138"/>
    </location>
</feature>
<comment type="subcellular location">
    <subcellularLocation>
        <location evidence="1">Cell membrane</location>
        <topology evidence="1">Multi-pass membrane protein</topology>
    </subcellularLocation>
</comment>
<evidence type="ECO:0000256" key="5">
    <source>
        <dbReference type="SAM" id="Phobius"/>
    </source>
</evidence>
<evidence type="ECO:0000256" key="4">
    <source>
        <dbReference type="ARBA" id="ARBA00023136"/>
    </source>
</evidence>
<keyword evidence="3 5" id="KW-1133">Transmembrane helix</keyword>
<organism evidence="7 8">
    <name type="scientific">Bittarella massiliensis</name>
    <name type="common">ex Durand et al. 2017</name>
    <dbReference type="NCBI Taxonomy" id="1720313"/>
    <lineage>
        <taxon>Bacteria</taxon>
        <taxon>Bacillati</taxon>
        <taxon>Bacillota</taxon>
        <taxon>Clostridia</taxon>
        <taxon>Eubacteriales</taxon>
        <taxon>Oscillospiraceae</taxon>
        <taxon>Bittarella (ex Durand et al. 2017)</taxon>
    </lineage>
</organism>
<evidence type="ECO:0000313" key="8">
    <source>
        <dbReference type="Proteomes" id="UP001205063"/>
    </source>
</evidence>
<dbReference type="Gene3D" id="1.20.1560.10">
    <property type="entry name" value="ABC transporter type 1, transmembrane domain"/>
    <property type="match status" value="1"/>
</dbReference>
<name>A0AAW5KGY5_9FIRM</name>
<dbReference type="RefSeq" id="WP_256136811.1">
    <property type="nucleotide sequence ID" value="NZ_JANGAB010000083.1"/>
</dbReference>
<dbReference type="GO" id="GO:0005524">
    <property type="term" value="F:ATP binding"/>
    <property type="evidence" value="ECO:0007669"/>
    <property type="project" value="InterPro"/>
</dbReference>
<dbReference type="PANTHER" id="PTHR43394:SF1">
    <property type="entry name" value="ATP-BINDING CASSETTE SUB-FAMILY B MEMBER 10, MITOCHONDRIAL"/>
    <property type="match status" value="1"/>
</dbReference>
<dbReference type="SUPFAM" id="SSF90123">
    <property type="entry name" value="ABC transporter transmembrane region"/>
    <property type="match status" value="1"/>
</dbReference>
<feature type="non-terminal residue" evidence="7">
    <location>
        <position position="1"/>
    </location>
</feature>
<keyword evidence="2 5" id="KW-0812">Transmembrane</keyword>
<dbReference type="Proteomes" id="UP001205063">
    <property type="component" value="Unassembled WGS sequence"/>
</dbReference>
<proteinExistence type="predicted"/>
<evidence type="ECO:0000256" key="2">
    <source>
        <dbReference type="ARBA" id="ARBA00022692"/>
    </source>
</evidence>
<dbReference type="InterPro" id="IPR036640">
    <property type="entry name" value="ABC1_TM_sf"/>
</dbReference>
<feature type="transmembrane region" description="Helical" evidence="5">
    <location>
        <begin position="20"/>
        <end position="46"/>
    </location>
</feature>
<reference evidence="7" key="1">
    <citation type="submission" date="2022-06" db="EMBL/GenBank/DDBJ databases">
        <title>Isolation of gut microbiota from human fecal samples.</title>
        <authorList>
            <person name="Pamer E.G."/>
            <person name="Barat B."/>
            <person name="Waligurski E."/>
            <person name="Medina S."/>
            <person name="Paddock L."/>
            <person name="Mostad J."/>
        </authorList>
    </citation>
    <scope>NUCLEOTIDE SEQUENCE</scope>
    <source>
        <strain evidence="7">DFI.7.96</strain>
    </source>
</reference>
<keyword evidence="4 5" id="KW-0472">Membrane</keyword>
<dbReference type="PANTHER" id="PTHR43394">
    <property type="entry name" value="ATP-DEPENDENT PERMEASE MDL1, MITOCHONDRIAL"/>
    <property type="match status" value="1"/>
</dbReference>
<dbReference type="Pfam" id="PF00664">
    <property type="entry name" value="ABC_membrane"/>
    <property type="match status" value="1"/>
</dbReference>
<dbReference type="PROSITE" id="PS50929">
    <property type="entry name" value="ABC_TM1F"/>
    <property type="match status" value="1"/>
</dbReference>
<evidence type="ECO:0000313" key="7">
    <source>
        <dbReference type="EMBL" id="MCQ4950641.1"/>
    </source>
</evidence>
<accession>A0AAW5KGY5</accession>
<evidence type="ECO:0000256" key="1">
    <source>
        <dbReference type="ARBA" id="ARBA00004651"/>
    </source>
</evidence>
<sequence length="138" mass="15470">TTVTVEVKSWVTPMVTVVGTFTMMLVLSPLLTLLIVAMLVVMFLVIKFVTKRSAHFYKLQQKELGSVNGYIEEMIEGQKVVMVFCHEEEVKDEFARRNENLRQAATNANTFANIPMPIMGNLSYVNYAMTAAVGAFLV</sequence>
<dbReference type="GO" id="GO:0015421">
    <property type="term" value="F:ABC-type oligopeptide transporter activity"/>
    <property type="evidence" value="ECO:0007669"/>
    <property type="project" value="TreeGrafter"/>
</dbReference>
<gene>
    <name evidence="7" type="ORF">NE646_13415</name>
</gene>
<evidence type="ECO:0000256" key="3">
    <source>
        <dbReference type="ARBA" id="ARBA00022989"/>
    </source>
</evidence>
<dbReference type="AlphaFoldDB" id="A0AAW5KGY5"/>
<dbReference type="GO" id="GO:0005886">
    <property type="term" value="C:plasma membrane"/>
    <property type="evidence" value="ECO:0007669"/>
    <property type="project" value="UniProtKB-SubCell"/>
</dbReference>
<feature type="domain" description="ABC transmembrane type-1" evidence="6">
    <location>
        <begin position="1"/>
        <end position="138"/>
    </location>
</feature>
<dbReference type="InterPro" id="IPR011527">
    <property type="entry name" value="ABC1_TM_dom"/>
</dbReference>
<protein>
    <submittedName>
        <fullName evidence="7">ABC transporter transmembrane domain-containing protein</fullName>
    </submittedName>
</protein>
<evidence type="ECO:0000259" key="6">
    <source>
        <dbReference type="PROSITE" id="PS50929"/>
    </source>
</evidence>
<dbReference type="InterPro" id="IPR039421">
    <property type="entry name" value="Type_1_exporter"/>
</dbReference>